<dbReference type="InterPro" id="IPR014729">
    <property type="entry name" value="Rossmann-like_a/b/a_fold"/>
</dbReference>
<dbReference type="EMBL" id="BBMM01000008">
    <property type="protein sequence ID" value="GAL01118.1"/>
    <property type="molecule type" value="Genomic_DNA"/>
</dbReference>
<evidence type="ECO:0000313" key="3">
    <source>
        <dbReference type="Proteomes" id="UP000029226"/>
    </source>
</evidence>
<dbReference type="EC" id="6.3.1.5" evidence="2"/>
<dbReference type="AlphaFoldDB" id="A0A090QFU6"/>
<proteinExistence type="predicted"/>
<evidence type="ECO:0000259" key="1">
    <source>
        <dbReference type="Pfam" id="PF02540"/>
    </source>
</evidence>
<dbReference type="Pfam" id="PF02540">
    <property type="entry name" value="NAD_synthase"/>
    <property type="match status" value="1"/>
</dbReference>
<protein>
    <submittedName>
        <fullName evidence="2">NAD synthetase</fullName>
        <ecNumber evidence="2">6.3.1.5</ecNumber>
    </submittedName>
</protein>
<keyword evidence="2" id="KW-0436">Ligase</keyword>
<feature type="domain" description="NAD/GMP synthase" evidence="1">
    <location>
        <begin position="8"/>
        <end position="40"/>
    </location>
</feature>
<evidence type="ECO:0000313" key="2">
    <source>
        <dbReference type="EMBL" id="GAL01118.1"/>
    </source>
</evidence>
<organism evidence="2 3">
    <name type="scientific">Nonlabens ulvanivorans</name>
    <name type="common">Persicivirga ulvanivorans</name>
    <dbReference type="NCBI Taxonomy" id="906888"/>
    <lineage>
        <taxon>Bacteria</taxon>
        <taxon>Pseudomonadati</taxon>
        <taxon>Bacteroidota</taxon>
        <taxon>Flavobacteriia</taxon>
        <taxon>Flavobacteriales</taxon>
        <taxon>Flavobacteriaceae</taxon>
        <taxon>Nonlabens</taxon>
    </lineage>
</organism>
<reference evidence="2 3" key="1">
    <citation type="journal article" date="2014" name="Genome Announc.">
        <title>Draft Genome Sequences of Marine Flavobacterium Nonlabens Strains NR17, NR24, NR27, NR32, NR33, and Ara13.</title>
        <authorList>
            <person name="Nakanishi M."/>
            <person name="Meirelles P."/>
            <person name="Suzuki R."/>
            <person name="Takatani N."/>
            <person name="Mino S."/>
            <person name="Suda W."/>
            <person name="Oshima K."/>
            <person name="Hattori M."/>
            <person name="Ohkuma M."/>
            <person name="Hosokawa M."/>
            <person name="Miyashita K."/>
            <person name="Thompson F.L."/>
            <person name="Niwa A."/>
            <person name="Sawabe T."/>
            <person name="Sawabe T."/>
        </authorList>
    </citation>
    <scope>NUCLEOTIDE SEQUENCE [LARGE SCALE GENOMIC DNA]</scope>
    <source>
        <strain evidence="3">JCM19314</strain>
    </source>
</reference>
<dbReference type="GO" id="GO:0008795">
    <property type="term" value="F:NAD+ synthase activity"/>
    <property type="evidence" value="ECO:0007669"/>
    <property type="project" value="UniProtKB-EC"/>
</dbReference>
<dbReference type="SUPFAM" id="SSF52402">
    <property type="entry name" value="Adenine nucleotide alpha hydrolases-like"/>
    <property type="match status" value="1"/>
</dbReference>
<gene>
    <name evidence="2" type="ORF">JCM19314_2318</name>
</gene>
<dbReference type="InterPro" id="IPR022310">
    <property type="entry name" value="NAD/GMP_synthase"/>
</dbReference>
<dbReference type="GO" id="GO:0006163">
    <property type="term" value="P:purine nucleotide metabolic process"/>
    <property type="evidence" value="ECO:0007669"/>
    <property type="project" value="UniProtKB-ARBA"/>
</dbReference>
<dbReference type="Proteomes" id="UP000029226">
    <property type="component" value="Unassembled WGS sequence"/>
</dbReference>
<name>A0A090QFU6_NONUL</name>
<accession>A0A090QFU6</accession>
<comment type="caution">
    <text evidence="2">The sequence shown here is derived from an EMBL/GenBank/DDBJ whole genome shotgun (WGS) entry which is preliminary data.</text>
</comment>
<sequence>MKVDKVTDHIVTWLKDYATRAGVKGYVVGVSGGIDSAVTSTYVP</sequence>
<dbReference type="Gene3D" id="3.40.50.620">
    <property type="entry name" value="HUPs"/>
    <property type="match status" value="1"/>
</dbReference>